<dbReference type="InterPro" id="IPR006140">
    <property type="entry name" value="D-isomer_DH_NAD-bd"/>
</dbReference>
<dbReference type="PROSITE" id="PS00670">
    <property type="entry name" value="D_2_HYDROXYACID_DH_2"/>
    <property type="match status" value="1"/>
</dbReference>
<dbReference type="Proteomes" id="UP000326865">
    <property type="component" value="Unassembled WGS sequence"/>
</dbReference>
<dbReference type="GO" id="GO:0003714">
    <property type="term" value="F:transcription corepressor activity"/>
    <property type="evidence" value="ECO:0007669"/>
    <property type="project" value="InterPro"/>
</dbReference>
<reference evidence="7 8" key="1">
    <citation type="submission" date="2019-10" db="EMBL/GenBank/DDBJ databases">
        <title>Unraveling microbial dark matter from salterns through culturing: the case of the genus Halosegnis.</title>
        <authorList>
            <person name="Duran-Viseras A."/>
            <person name="Andrei A.-S."/>
            <person name="Vera-Gargallo B."/>
            <person name="Ghai R."/>
            <person name="Sanchez-Porro C."/>
            <person name="Ventosa A."/>
        </authorList>
    </citation>
    <scope>NUCLEOTIDE SEQUENCE [LARGE SCALE GENOMIC DNA]</scope>
    <source>
        <strain evidence="7 8">F18-79</strain>
    </source>
</reference>
<evidence type="ECO:0000313" key="7">
    <source>
        <dbReference type="EMBL" id="KAB7512863.1"/>
    </source>
</evidence>
<evidence type="ECO:0000256" key="2">
    <source>
        <dbReference type="ARBA" id="ARBA00023002"/>
    </source>
</evidence>
<dbReference type="EMBL" id="QKKZ01000006">
    <property type="protein sequence ID" value="KAB7512863.1"/>
    <property type="molecule type" value="Genomic_DNA"/>
</dbReference>
<dbReference type="Pfam" id="PF00389">
    <property type="entry name" value="2-Hacid_dh"/>
    <property type="match status" value="1"/>
</dbReference>
<accession>A0A5N5U2U2</accession>
<dbReference type="PANTHER" id="PTHR43761:SF1">
    <property type="entry name" value="D-ISOMER SPECIFIC 2-HYDROXYACID DEHYDROGENASE CATALYTIC DOMAIN-CONTAINING PROTEIN-RELATED"/>
    <property type="match status" value="1"/>
</dbReference>
<evidence type="ECO:0000313" key="8">
    <source>
        <dbReference type="Proteomes" id="UP000326865"/>
    </source>
</evidence>
<dbReference type="InterPro" id="IPR029753">
    <property type="entry name" value="D-isomer_DH_CS"/>
</dbReference>
<dbReference type="InterPro" id="IPR043322">
    <property type="entry name" value="CtBP"/>
</dbReference>
<name>A0A5N5U2U2_9EURY</name>
<evidence type="ECO:0000256" key="1">
    <source>
        <dbReference type="ARBA" id="ARBA00005854"/>
    </source>
</evidence>
<dbReference type="PROSITE" id="PS00671">
    <property type="entry name" value="D_2_HYDROXYACID_DH_3"/>
    <property type="match status" value="1"/>
</dbReference>
<dbReference type="Gene3D" id="3.40.50.720">
    <property type="entry name" value="NAD(P)-binding Rossmann-like Domain"/>
    <property type="match status" value="2"/>
</dbReference>
<organism evidence="7 8">
    <name type="scientific">Halosegnis rubeus</name>
    <dbReference type="NCBI Taxonomy" id="2212850"/>
    <lineage>
        <taxon>Archaea</taxon>
        <taxon>Methanobacteriati</taxon>
        <taxon>Methanobacteriota</taxon>
        <taxon>Stenosarchaea group</taxon>
        <taxon>Halobacteria</taxon>
        <taxon>Halobacteriales</taxon>
        <taxon>Natronomonadaceae</taxon>
        <taxon>Halosegnis</taxon>
    </lineage>
</organism>
<keyword evidence="2 4" id="KW-0560">Oxidoreductase</keyword>
<evidence type="ECO:0000256" key="3">
    <source>
        <dbReference type="ARBA" id="ARBA00023027"/>
    </source>
</evidence>
<dbReference type="SUPFAM" id="SSF51735">
    <property type="entry name" value="NAD(P)-binding Rossmann-fold domains"/>
    <property type="match status" value="1"/>
</dbReference>
<dbReference type="CDD" id="cd05299">
    <property type="entry name" value="CtBP_dh"/>
    <property type="match status" value="1"/>
</dbReference>
<feature type="domain" description="D-isomer specific 2-hydroxyacid dehydrogenase NAD-binding" evidence="6">
    <location>
        <begin position="108"/>
        <end position="281"/>
    </location>
</feature>
<keyword evidence="3" id="KW-0520">NAD</keyword>
<dbReference type="RefSeq" id="WP_152134299.1">
    <property type="nucleotide sequence ID" value="NZ_QKKZ01000006.1"/>
</dbReference>
<comment type="caution">
    <text evidence="7">The sequence shown here is derived from an EMBL/GenBank/DDBJ whole genome shotgun (WGS) entry which is preliminary data.</text>
</comment>
<gene>
    <name evidence="7" type="ORF">DM867_11755</name>
</gene>
<proteinExistence type="inferred from homology"/>
<sequence>MGYRVVSTDAKTADVLADAGWGGHEVTVEILDAAREADLASGVAGATALVVDAGTQVTEPLLREANPGLVVRAGIGVDNIDIATARELEIPVANAPEYCLEEVATQSLSLLLSTWRQLRPYDEQVRAGGWARREQPIRRLSTVTVGMVSFGKIAQRFADLLSGFDCELLAYDPYVHESVAAARDVDLVAFDQLCRESDVLSVHAPLTPETEGLVDGTAFSAMPDDGIVVNTGRGVVVDEEALAGALDAGDIGGAGLDVLSAEPPETLPTDHPNVVYTPHAGWYSEQAIQECAATIADAVVAFLDGETPETLVDDSWMSG</sequence>
<dbReference type="GO" id="GO:0016616">
    <property type="term" value="F:oxidoreductase activity, acting on the CH-OH group of donors, NAD or NADP as acceptor"/>
    <property type="evidence" value="ECO:0007669"/>
    <property type="project" value="InterPro"/>
</dbReference>
<keyword evidence="8" id="KW-1185">Reference proteome</keyword>
<dbReference type="AlphaFoldDB" id="A0A5N5U2U2"/>
<protein>
    <submittedName>
        <fullName evidence="7">C-terminal binding protein</fullName>
    </submittedName>
</protein>
<dbReference type="SUPFAM" id="SSF52283">
    <property type="entry name" value="Formate/glycerate dehydrogenase catalytic domain-like"/>
    <property type="match status" value="1"/>
</dbReference>
<dbReference type="PANTHER" id="PTHR43761">
    <property type="entry name" value="D-ISOMER SPECIFIC 2-HYDROXYACID DEHYDROGENASE FAMILY PROTEIN (AFU_ORTHOLOGUE AFUA_1G13630)"/>
    <property type="match status" value="1"/>
</dbReference>
<dbReference type="Pfam" id="PF02826">
    <property type="entry name" value="2-Hacid_dh_C"/>
    <property type="match status" value="1"/>
</dbReference>
<dbReference type="GO" id="GO:0051287">
    <property type="term" value="F:NAD binding"/>
    <property type="evidence" value="ECO:0007669"/>
    <property type="project" value="InterPro"/>
</dbReference>
<evidence type="ECO:0000259" key="6">
    <source>
        <dbReference type="Pfam" id="PF02826"/>
    </source>
</evidence>
<feature type="domain" description="D-isomer specific 2-hydroxyacid dehydrogenase catalytic" evidence="5">
    <location>
        <begin position="14"/>
        <end position="312"/>
    </location>
</feature>
<evidence type="ECO:0000259" key="5">
    <source>
        <dbReference type="Pfam" id="PF00389"/>
    </source>
</evidence>
<dbReference type="InterPro" id="IPR036291">
    <property type="entry name" value="NAD(P)-bd_dom_sf"/>
</dbReference>
<evidence type="ECO:0000256" key="4">
    <source>
        <dbReference type="RuleBase" id="RU003719"/>
    </source>
</evidence>
<dbReference type="InterPro" id="IPR006139">
    <property type="entry name" value="D-isomer_2_OHA_DH_cat_dom"/>
</dbReference>
<dbReference type="InterPro" id="IPR050418">
    <property type="entry name" value="D-iso_2-hydroxyacid_DH_PdxB"/>
</dbReference>
<comment type="similarity">
    <text evidence="1 4">Belongs to the D-isomer specific 2-hydroxyacid dehydrogenase family.</text>
</comment>